<dbReference type="PANTHER" id="PTHR15672:SF25">
    <property type="entry name" value="OS01G0100600 PROTEIN"/>
    <property type="match status" value="1"/>
</dbReference>
<dbReference type="EMBL" id="JABWDY010001291">
    <property type="protein sequence ID" value="KAF5207535.1"/>
    <property type="molecule type" value="Genomic_DNA"/>
</dbReference>
<dbReference type="Pfam" id="PF12752">
    <property type="entry name" value="SUZ"/>
    <property type="match status" value="1"/>
</dbReference>
<keyword evidence="1" id="KW-0597">Phosphoprotein</keyword>
<dbReference type="CDD" id="cd02642">
    <property type="entry name" value="R3H_encore_like"/>
    <property type="match status" value="1"/>
</dbReference>
<proteinExistence type="predicted"/>
<accession>A0A7J6XF96</accession>
<dbReference type="Pfam" id="PF01424">
    <property type="entry name" value="R3H"/>
    <property type="match status" value="1"/>
</dbReference>
<dbReference type="OrthoDB" id="278430at2759"/>
<dbReference type="InterPro" id="IPR024771">
    <property type="entry name" value="SUZ"/>
</dbReference>
<dbReference type="PANTHER" id="PTHR15672">
    <property type="entry name" value="CAMP-REGULATED PHOSPHOPROTEIN 21 RELATED R3H DOMAIN CONTAINING PROTEIN"/>
    <property type="match status" value="1"/>
</dbReference>
<evidence type="ECO:0000313" key="5">
    <source>
        <dbReference type="EMBL" id="KAF5207535.1"/>
    </source>
</evidence>
<dbReference type="PROSITE" id="PS51673">
    <property type="entry name" value="SUZ"/>
    <property type="match status" value="1"/>
</dbReference>
<feature type="compositionally biased region" description="Polar residues" evidence="2">
    <location>
        <begin position="192"/>
        <end position="201"/>
    </location>
</feature>
<keyword evidence="6" id="KW-1185">Reference proteome</keyword>
<name>A0A7J6XF96_THATH</name>
<comment type="caution">
    <text evidence="5">The sequence shown here is derived from an EMBL/GenBank/DDBJ whole genome shotgun (WGS) entry which is preliminary data.</text>
</comment>
<dbReference type="InterPro" id="IPR036867">
    <property type="entry name" value="R3H_dom_sf"/>
</dbReference>
<dbReference type="Proteomes" id="UP000554482">
    <property type="component" value="Unassembled WGS sequence"/>
</dbReference>
<dbReference type="GO" id="GO:0003676">
    <property type="term" value="F:nucleic acid binding"/>
    <property type="evidence" value="ECO:0007669"/>
    <property type="project" value="UniProtKB-UniRule"/>
</dbReference>
<feature type="region of interest" description="Disordered" evidence="2">
    <location>
        <begin position="192"/>
        <end position="289"/>
    </location>
</feature>
<sequence length="313" mass="34742">MSMTQFAMVEELAFLIKDNLLCKHLILSVEEALVEFLENDNSPDGIMELQPMSPYNRLLVHRLADIFGFSHESVGEGDDRHLILGRCPDSTIPSILVSDILWQCNEYQSPATSHQLLRRRETLPAAKNSPKSFGTTLEEREAAYLAARERIFSVESVETKESVPPKPRNVPVVARRMIAHALGQKIHSNISSVKVNLPNSKESGEVRTEESSSKENNKHPNGSFKQEISSISSQKMRPSERIRAGPKVSNASSSASQGERKVQKKSLTNISSNGALQIESSGKVVSKDNLKQEHMGAAKRIFAHALGLQSYRE</sequence>
<dbReference type="SMART" id="SM00393">
    <property type="entry name" value="R3H"/>
    <property type="match status" value="1"/>
</dbReference>
<dbReference type="AlphaFoldDB" id="A0A7J6XF96"/>
<evidence type="ECO:0000256" key="1">
    <source>
        <dbReference type="ARBA" id="ARBA00022553"/>
    </source>
</evidence>
<evidence type="ECO:0000256" key="2">
    <source>
        <dbReference type="SAM" id="MobiDB-lite"/>
    </source>
</evidence>
<evidence type="ECO:0000259" key="4">
    <source>
        <dbReference type="PROSITE" id="PS51673"/>
    </source>
</evidence>
<feature type="domain" description="R3H" evidence="3">
    <location>
        <begin position="23"/>
        <end position="88"/>
    </location>
</feature>
<feature type="domain" description="SUZ" evidence="4">
    <location>
        <begin position="91"/>
        <end position="156"/>
    </location>
</feature>
<feature type="compositionally biased region" description="Basic and acidic residues" evidence="2">
    <location>
        <begin position="202"/>
        <end position="218"/>
    </location>
</feature>
<organism evidence="5 6">
    <name type="scientific">Thalictrum thalictroides</name>
    <name type="common">Rue-anemone</name>
    <name type="synonym">Anemone thalictroides</name>
    <dbReference type="NCBI Taxonomy" id="46969"/>
    <lineage>
        <taxon>Eukaryota</taxon>
        <taxon>Viridiplantae</taxon>
        <taxon>Streptophyta</taxon>
        <taxon>Embryophyta</taxon>
        <taxon>Tracheophyta</taxon>
        <taxon>Spermatophyta</taxon>
        <taxon>Magnoliopsida</taxon>
        <taxon>Ranunculales</taxon>
        <taxon>Ranunculaceae</taxon>
        <taxon>Thalictroideae</taxon>
        <taxon>Thalictrum</taxon>
    </lineage>
</organism>
<dbReference type="InterPro" id="IPR001374">
    <property type="entry name" value="R3H_dom"/>
</dbReference>
<dbReference type="SUPFAM" id="SSF82708">
    <property type="entry name" value="R3H domain"/>
    <property type="match status" value="1"/>
</dbReference>
<dbReference type="Gene3D" id="3.30.1370.50">
    <property type="entry name" value="R3H-like domain"/>
    <property type="match status" value="1"/>
</dbReference>
<protein>
    <submittedName>
        <fullName evidence="5">R3h domain containing protein</fullName>
    </submittedName>
</protein>
<dbReference type="InterPro" id="IPR051937">
    <property type="entry name" value="R3H_domain_containing"/>
</dbReference>
<feature type="compositionally biased region" description="Polar residues" evidence="2">
    <location>
        <begin position="265"/>
        <end position="280"/>
    </location>
</feature>
<reference evidence="5 6" key="1">
    <citation type="submission" date="2020-06" db="EMBL/GenBank/DDBJ databases">
        <title>Transcriptomic and genomic resources for Thalictrum thalictroides and T. hernandezii: Facilitating candidate gene discovery in an emerging model plant lineage.</title>
        <authorList>
            <person name="Arias T."/>
            <person name="Riano-Pachon D.M."/>
            <person name="Di Stilio V.S."/>
        </authorList>
    </citation>
    <scope>NUCLEOTIDE SEQUENCE [LARGE SCALE GENOMIC DNA]</scope>
    <source>
        <strain evidence="6">cv. WT478/WT964</strain>
        <tissue evidence="5">Leaves</tissue>
    </source>
</reference>
<gene>
    <name evidence="5" type="ORF">FRX31_002878</name>
</gene>
<evidence type="ECO:0000259" key="3">
    <source>
        <dbReference type="PROSITE" id="PS51061"/>
    </source>
</evidence>
<feature type="compositionally biased region" description="Polar residues" evidence="2">
    <location>
        <begin position="219"/>
        <end position="236"/>
    </location>
</feature>
<dbReference type="PROSITE" id="PS51061">
    <property type="entry name" value="R3H"/>
    <property type="match status" value="1"/>
</dbReference>
<evidence type="ECO:0000313" key="6">
    <source>
        <dbReference type="Proteomes" id="UP000554482"/>
    </source>
</evidence>